<reference evidence="8" key="1">
    <citation type="submission" date="2022-03" db="EMBL/GenBank/DDBJ databases">
        <authorList>
            <person name="Alioto T."/>
            <person name="Alioto T."/>
            <person name="Gomez Garrido J."/>
        </authorList>
    </citation>
    <scope>NUCLEOTIDE SEQUENCE</scope>
</reference>
<dbReference type="GO" id="GO:0046872">
    <property type="term" value="F:metal ion binding"/>
    <property type="evidence" value="ECO:0007669"/>
    <property type="project" value="UniProtKB-KW"/>
</dbReference>
<feature type="region of interest" description="Disordered" evidence="7">
    <location>
        <begin position="434"/>
        <end position="456"/>
    </location>
</feature>
<dbReference type="Proteomes" id="UP001295444">
    <property type="component" value="Chromosome 02"/>
</dbReference>
<dbReference type="AlphaFoldDB" id="A0AAD1RFH8"/>
<evidence type="ECO:0000313" key="8">
    <source>
        <dbReference type="EMBL" id="CAH2252108.1"/>
    </source>
</evidence>
<keyword evidence="3" id="KW-0378">Hydrolase</keyword>
<evidence type="ECO:0000256" key="2">
    <source>
        <dbReference type="ARBA" id="ARBA00022723"/>
    </source>
</evidence>
<keyword evidence="2" id="KW-0479">Metal-binding</keyword>
<name>A0AAD1RFH8_PELCU</name>
<protein>
    <recommendedName>
        <fullName evidence="6">5'-nucleotidase domain-containing protein 1</fullName>
    </recommendedName>
</protein>
<dbReference type="Gene3D" id="3.40.50.1000">
    <property type="entry name" value="HAD superfamily/HAD-like"/>
    <property type="match status" value="1"/>
</dbReference>
<dbReference type="EMBL" id="OW240913">
    <property type="protein sequence ID" value="CAH2252108.1"/>
    <property type="molecule type" value="Genomic_DNA"/>
</dbReference>
<evidence type="ECO:0000256" key="4">
    <source>
        <dbReference type="ARBA" id="ARBA00022842"/>
    </source>
</evidence>
<dbReference type="FunFam" id="3.40.50.1000:FF:000086">
    <property type="entry name" value="LD24878p"/>
    <property type="match status" value="1"/>
</dbReference>
<dbReference type="SUPFAM" id="SSF56784">
    <property type="entry name" value="HAD-like"/>
    <property type="match status" value="1"/>
</dbReference>
<dbReference type="PANTHER" id="PTHR12103">
    <property type="entry name" value="5'-NUCLEOTIDASE DOMAIN-CONTAINING"/>
    <property type="match status" value="1"/>
</dbReference>
<dbReference type="InterPro" id="IPR036412">
    <property type="entry name" value="HAD-like_sf"/>
</dbReference>
<evidence type="ECO:0000256" key="7">
    <source>
        <dbReference type="SAM" id="MobiDB-lite"/>
    </source>
</evidence>
<evidence type="ECO:0000256" key="5">
    <source>
        <dbReference type="ARBA" id="ARBA00022990"/>
    </source>
</evidence>
<gene>
    <name evidence="8" type="ORF">PECUL_23A045620</name>
</gene>
<keyword evidence="4" id="KW-0460">Magnesium</keyword>
<evidence type="ECO:0000256" key="1">
    <source>
        <dbReference type="ARBA" id="ARBA00009589"/>
    </source>
</evidence>
<dbReference type="PANTHER" id="PTHR12103:SF38">
    <property type="entry name" value="5'-NUCLEOTIDASE DOMAIN-CONTAINING PROTEIN 1"/>
    <property type="match status" value="1"/>
</dbReference>
<dbReference type="InterPro" id="IPR023214">
    <property type="entry name" value="HAD_sf"/>
</dbReference>
<comment type="similarity">
    <text evidence="1">Belongs to the 5'(3')-deoxyribonucleotidase family.</text>
</comment>
<proteinExistence type="inferred from homology"/>
<evidence type="ECO:0000313" key="9">
    <source>
        <dbReference type="Proteomes" id="UP001295444"/>
    </source>
</evidence>
<accession>A0AAD1RFH8</accession>
<sequence length="456" mass="52293">MSDLFSLSDCDVIGFDLDHTLCQYRLQDSNKLIYDSFTQYLVTEKGYSEELLSVTPEEWDFCSKGLVLDLEQGNFLKLGADGTILRACHGTKPMSGEQIEAVYGEKREWKHFKSINGTYVRSAKYYFYDNYFDLPGALLCAKIVDSLEMTDGQMKYDFWKDMVSAIEHNYKTSAFKENCGTYFPAVKNDPSKYLKPCPESVKKWIRSLKNAGKVLLLITSSHSDYCRLLCEHILGKDFEELFDIIITNALKPGFFSLTPQQRPFWTLENDVEIDVLPSLEKPGWYSQGNWRQLYNLLTRITRKPEPKVVYFGDSMRSDIFSAHLYSNWETVLILEELEGDEVHEPDMTDLGSSLTKKGKYDSLQPPEPYFVSKKWGSYFADTITDGKSARETPYITWCCASIRNYSTMTIPSIKAIVDLSLDYKFTRFSSNNSDTDGYYPQPPKILLPQNKEGAAA</sequence>
<dbReference type="InterPro" id="IPR008380">
    <property type="entry name" value="HAD-SF_hydro_IG_5-nucl"/>
</dbReference>
<evidence type="ECO:0000256" key="3">
    <source>
        <dbReference type="ARBA" id="ARBA00022801"/>
    </source>
</evidence>
<keyword evidence="5" id="KW-0007">Acetylation</keyword>
<dbReference type="Pfam" id="PF05761">
    <property type="entry name" value="5_nucleotid"/>
    <property type="match status" value="1"/>
</dbReference>
<organism evidence="8 9">
    <name type="scientific">Pelobates cultripes</name>
    <name type="common">Western spadefoot toad</name>
    <dbReference type="NCBI Taxonomy" id="61616"/>
    <lineage>
        <taxon>Eukaryota</taxon>
        <taxon>Metazoa</taxon>
        <taxon>Chordata</taxon>
        <taxon>Craniata</taxon>
        <taxon>Vertebrata</taxon>
        <taxon>Euteleostomi</taxon>
        <taxon>Amphibia</taxon>
        <taxon>Batrachia</taxon>
        <taxon>Anura</taxon>
        <taxon>Pelobatoidea</taxon>
        <taxon>Pelobatidae</taxon>
        <taxon>Pelobates</taxon>
    </lineage>
</organism>
<dbReference type="GO" id="GO:0008253">
    <property type="term" value="F:5'-nucleotidase activity"/>
    <property type="evidence" value="ECO:0007669"/>
    <property type="project" value="TreeGrafter"/>
</dbReference>
<keyword evidence="9" id="KW-1185">Reference proteome</keyword>
<evidence type="ECO:0000256" key="6">
    <source>
        <dbReference type="ARBA" id="ARBA00069357"/>
    </source>
</evidence>